<evidence type="ECO:0000313" key="1">
    <source>
        <dbReference type="EMBL" id="NGZ86622.1"/>
    </source>
</evidence>
<keyword evidence="2" id="KW-1185">Reference proteome</keyword>
<dbReference type="Proteomes" id="UP000666369">
    <property type="component" value="Unassembled WGS sequence"/>
</dbReference>
<dbReference type="EMBL" id="JAADJT010000009">
    <property type="protein sequence ID" value="NGZ86622.1"/>
    <property type="molecule type" value="Genomic_DNA"/>
</dbReference>
<evidence type="ECO:0000313" key="2">
    <source>
        <dbReference type="Proteomes" id="UP000666369"/>
    </source>
</evidence>
<accession>A0ABX0FPP3</accession>
<sequence>MRLRVPVAATAGGNQSLKCQVVGGGVAAAHGEAAAVSVASAAREQAQAAAITEQVDQVALRFVDEFTQAPIASKRYRLELPERVIEGMTDADGYTQAIDAADRTRLTAWRIID</sequence>
<reference evidence="2" key="1">
    <citation type="submission" date="2023-07" db="EMBL/GenBank/DDBJ databases">
        <title>Duganella aceri sp. nov., isolated from tree sap.</title>
        <authorList>
            <person name="Kim I.S."/>
        </authorList>
    </citation>
    <scope>NUCLEOTIDE SEQUENCE [LARGE SCALE GENOMIC DNA]</scope>
    <source>
        <strain evidence="2">SAP-35</strain>
    </source>
</reference>
<comment type="caution">
    <text evidence="1">The sequence shown here is derived from an EMBL/GenBank/DDBJ whole genome shotgun (WGS) entry which is preliminary data.</text>
</comment>
<name>A0ABX0FPP3_9BURK</name>
<organism evidence="1 2">
    <name type="scientific">Duganella aceris</name>
    <dbReference type="NCBI Taxonomy" id="2703883"/>
    <lineage>
        <taxon>Bacteria</taxon>
        <taxon>Pseudomonadati</taxon>
        <taxon>Pseudomonadota</taxon>
        <taxon>Betaproteobacteria</taxon>
        <taxon>Burkholderiales</taxon>
        <taxon>Oxalobacteraceae</taxon>
        <taxon>Telluria group</taxon>
        <taxon>Duganella</taxon>
    </lineage>
</organism>
<gene>
    <name evidence="1" type="ORF">GW587_20460</name>
</gene>
<protein>
    <submittedName>
        <fullName evidence="1">Uncharacterized protein</fullName>
    </submittedName>
</protein>
<proteinExistence type="predicted"/>
<dbReference type="RefSeq" id="WP_166106461.1">
    <property type="nucleotide sequence ID" value="NZ_JAADJT010000009.1"/>
</dbReference>